<evidence type="ECO:0000313" key="2">
    <source>
        <dbReference type="EMBL" id="PBK60066.1"/>
    </source>
</evidence>
<keyword evidence="3" id="KW-1185">Reference proteome</keyword>
<keyword evidence="1" id="KW-0732">Signal</keyword>
<dbReference type="STRING" id="1076256.A0A2H3BAJ5"/>
<gene>
    <name evidence="2" type="ORF">ARMSODRAFT_1026951</name>
</gene>
<dbReference type="Proteomes" id="UP000218334">
    <property type="component" value="Unassembled WGS sequence"/>
</dbReference>
<dbReference type="EMBL" id="KZ293493">
    <property type="protein sequence ID" value="PBK60066.1"/>
    <property type="molecule type" value="Genomic_DNA"/>
</dbReference>
<dbReference type="AlphaFoldDB" id="A0A2H3BAJ5"/>
<evidence type="ECO:0000313" key="3">
    <source>
        <dbReference type="Proteomes" id="UP000218334"/>
    </source>
</evidence>
<organism evidence="2 3">
    <name type="scientific">Armillaria solidipes</name>
    <dbReference type="NCBI Taxonomy" id="1076256"/>
    <lineage>
        <taxon>Eukaryota</taxon>
        <taxon>Fungi</taxon>
        <taxon>Dikarya</taxon>
        <taxon>Basidiomycota</taxon>
        <taxon>Agaricomycotina</taxon>
        <taxon>Agaricomycetes</taxon>
        <taxon>Agaricomycetidae</taxon>
        <taxon>Agaricales</taxon>
        <taxon>Marasmiineae</taxon>
        <taxon>Physalacriaceae</taxon>
        <taxon>Armillaria</taxon>
    </lineage>
</organism>
<feature type="signal peptide" evidence="1">
    <location>
        <begin position="1"/>
        <end position="18"/>
    </location>
</feature>
<name>A0A2H3BAJ5_9AGAR</name>
<reference evidence="3" key="1">
    <citation type="journal article" date="2017" name="Nat. Ecol. Evol.">
        <title>Genome expansion and lineage-specific genetic innovations in the forest pathogenic fungi Armillaria.</title>
        <authorList>
            <person name="Sipos G."/>
            <person name="Prasanna A.N."/>
            <person name="Walter M.C."/>
            <person name="O'Connor E."/>
            <person name="Balint B."/>
            <person name="Krizsan K."/>
            <person name="Kiss B."/>
            <person name="Hess J."/>
            <person name="Varga T."/>
            <person name="Slot J."/>
            <person name="Riley R."/>
            <person name="Boka B."/>
            <person name="Rigling D."/>
            <person name="Barry K."/>
            <person name="Lee J."/>
            <person name="Mihaltcheva S."/>
            <person name="LaButti K."/>
            <person name="Lipzen A."/>
            <person name="Waldron R."/>
            <person name="Moloney N.M."/>
            <person name="Sperisen C."/>
            <person name="Kredics L."/>
            <person name="Vagvoelgyi C."/>
            <person name="Patrignani A."/>
            <person name="Fitzpatrick D."/>
            <person name="Nagy I."/>
            <person name="Doyle S."/>
            <person name="Anderson J.B."/>
            <person name="Grigoriev I.V."/>
            <person name="Gueldener U."/>
            <person name="Muensterkoetter M."/>
            <person name="Nagy L.G."/>
        </authorList>
    </citation>
    <scope>NUCLEOTIDE SEQUENCE [LARGE SCALE GENOMIC DNA]</scope>
    <source>
        <strain evidence="3">28-4</strain>
    </source>
</reference>
<protein>
    <submittedName>
        <fullName evidence="2">Uncharacterized protein</fullName>
    </submittedName>
</protein>
<evidence type="ECO:0000256" key="1">
    <source>
        <dbReference type="SAM" id="SignalP"/>
    </source>
</evidence>
<accession>A0A2H3BAJ5</accession>
<proteinExistence type="predicted"/>
<feature type="chain" id="PRO_5013675502" evidence="1">
    <location>
        <begin position="19"/>
        <end position="389"/>
    </location>
</feature>
<sequence length="389" mass="44593">MTCLLLTLLVMGLDEGSGSYQIEKSVWEAIGKATAATGSTIPSAYGPRVPDIANDHSTMSAEMWSFWTLYIGPCLQFETEIAEVQEIHLGFINWVNVYERLYYQFEPERIATCPVTIHTLLHIADSITEMGPVWCYWAFPMEQYCGKLQPSIRNQRFPFCSMDRFVLKSAQLTQLKVIYRLHDELALRPPRKSAIAGSFQSDWYPTCILLPPRSPVRPDEKLISSSVCPALQTRFKQVALKTICKHIKAALVEEWDYYDPTFVWYEMYVDKFANQQRHAEELELRTFYGQLKHILHIHFPQSTYNDLHLESPADATIILAVIRSVVEDSSIQDLSDLDIHFFLWEGKLDVIDITSVQCLIGRVADRDHCALIDYSGSLAHAIHVDDDDY</sequence>